<organism evidence="1 2">
    <name type="scientific">Aromatoleum buckelii</name>
    <dbReference type="NCBI Taxonomy" id="200254"/>
    <lineage>
        <taxon>Bacteria</taxon>
        <taxon>Pseudomonadati</taxon>
        <taxon>Pseudomonadota</taxon>
        <taxon>Betaproteobacteria</taxon>
        <taxon>Rhodocyclales</taxon>
        <taxon>Rhodocyclaceae</taxon>
        <taxon>Aromatoleum</taxon>
    </lineage>
</organism>
<protein>
    <submittedName>
        <fullName evidence="1">Uncharacterized protein</fullName>
    </submittedName>
</protein>
<dbReference type="Proteomes" id="UP000601990">
    <property type="component" value="Unassembled WGS sequence"/>
</dbReference>
<sequence length="82" mass="8629">MARRHRTPSAAEVGAVVAQETAHILALEAIHDARSAVRETEAQATAVITAARTPEMPGALTHRVLTDLAGHNSIEGDSHGRT</sequence>
<name>A0ABX1N7J3_9RHOO</name>
<evidence type="ECO:0000313" key="2">
    <source>
        <dbReference type="Proteomes" id="UP000601990"/>
    </source>
</evidence>
<dbReference type="EMBL" id="WTVH01000056">
    <property type="protein sequence ID" value="NMF95256.1"/>
    <property type="molecule type" value="Genomic_DNA"/>
</dbReference>
<dbReference type="RefSeq" id="WP_169200452.1">
    <property type="nucleotide sequence ID" value="NZ_WTVH02000010.1"/>
</dbReference>
<evidence type="ECO:0000313" key="1">
    <source>
        <dbReference type="EMBL" id="NMF95256.1"/>
    </source>
</evidence>
<gene>
    <name evidence="1" type="ORF">GO608_18260</name>
</gene>
<accession>A0ABX1N7J3</accession>
<reference evidence="1" key="1">
    <citation type="submission" date="2019-12" db="EMBL/GenBank/DDBJ databases">
        <title>Comparative genomics gives insights into the taxonomy of the Azoarcus-Aromatoleum group and reveals separate origins of nif in the plant-associated Azoarcus and non-plant-associated Aromatoleum sub-groups.</title>
        <authorList>
            <person name="Lafos M."/>
            <person name="Maluk M."/>
            <person name="Batista M."/>
            <person name="Junghare M."/>
            <person name="Carmona M."/>
            <person name="Faoro H."/>
            <person name="Cruz L.M."/>
            <person name="Battistoni F."/>
            <person name="De Souza E."/>
            <person name="Pedrosa F."/>
            <person name="Chen W.-M."/>
            <person name="Poole P.S."/>
            <person name="Dixon R.A."/>
            <person name="James E.K."/>
        </authorList>
    </citation>
    <scope>NUCLEOTIDE SEQUENCE</scope>
    <source>
        <strain evidence="1">U120</strain>
    </source>
</reference>
<comment type="caution">
    <text evidence="1">The sequence shown here is derived from an EMBL/GenBank/DDBJ whole genome shotgun (WGS) entry which is preliminary data.</text>
</comment>
<proteinExistence type="predicted"/>
<keyword evidence="2" id="KW-1185">Reference proteome</keyword>